<organism evidence="2 3">
    <name type="scientific">Allomyces macrogynus (strain ATCC 38327)</name>
    <name type="common">Allomyces javanicus var. macrogynus</name>
    <dbReference type="NCBI Taxonomy" id="578462"/>
    <lineage>
        <taxon>Eukaryota</taxon>
        <taxon>Fungi</taxon>
        <taxon>Fungi incertae sedis</taxon>
        <taxon>Blastocladiomycota</taxon>
        <taxon>Blastocladiomycetes</taxon>
        <taxon>Blastocladiales</taxon>
        <taxon>Blastocladiaceae</taxon>
        <taxon>Allomyces</taxon>
    </lineage>
</organism>
<name>A0A0L0SW65_ALLM3</name>
<feature type="compositionally biased region" description="Acidic residues" evidence="1">
    <location>
        <begin position="113"/>
        <end position="129"/>
    </location>
</feature>
<feature type="region of interest" description="Disordered" evidence="1">
    <location>
        <begin position="245"/>
        <end position="337"/>
    </location>
</feature>
<dbReference type="AlphaFoldDB" id="A0A0L0SW65"/>
<evidence type="ECO:0000313" key="3">
    <source>
        <dbReference type="Proteomes" id="UP000054350"/>
    </source>
</evidence>
<evidence type="ECO:0000313" key="2">
    <source>
        <dbReference type="EMBL" id="KNE66625.1"/>
    </source>
</evidence>
<feature type="region of interest" description="Disordered" evidence="1">
    <location>
        <begin position="403"/>
        <end position="435"/>
    </location>
</feature>
<feature type="compositionally biased region" description="Basic and acidic residues" evidence="1">
    <location>
        <begin position="32"/>
        <end position="53"/>
    </location>
</feature>
<dbReference type="EMBL" id="GG745350">
    <property type="protein sequence ID" value="KNE66625.1"/>
    <property type="molecule type" value="Genomic_DNA"/>
</dbReference>
<proteinExistence type="predicted"/>
<feature type="compositionally biased region" description="Acidic residues" evidence="1">
    <location>
        <begin position="275"/>
        <end position="287"/>
    </location>
</feature>
<accession>A0A0L0SW65</accession>
<protein>
    <submittedName>
        <fullName evidence="2">Uncharacterized protein</fullName>
    </submittedName>
</protein>
<evidence type="ECO:0000256" key="1">
    <source>
        <dbReference type="SAM" id="MobiDB-lite"/>
    </source>
</evidence>
<feature type="region of interest" description="Disordered" evidence="1">
    <location>
        <begin position="73"/>
        <end position="163"/>
    </location>
</feature>
<reference evidence="3" key="2">
    <citation type="submission" date="2009-11" db="EMBL/GenBank/DDBJ databases">
        <title>The Genome Sequence of Allomyces macrogynus strain ATCC 38327.</title>
        <authorList>
            <consortium name="The Broad Institute Genome Sequencing Platform"/>
            <person name="Russ C."/>
            <person name="Cuomo C."/>
            <person name="Shea T."/>
            <person name="Young S.K."/>
            <person name="Zeng Q."/>
            <person name="Koehrsen M."/>
            <person name="Haas B."/>
            <person name="Borodovsky M."/>
            <person name="Guigo R."/>
            <person name="Alvarado L."/>
            <person name="Berlin A."/>
            <person name="Borenstein D."/>
            <person name="Chen Z."/>
            <person name="Engels R."/>
            <person name="Freedman E."/>
            <person name="Gellesch M."/>
            <person name="Goldberg J."/>
            <person name="Griggs A."/>
            <person name="Gujja S."/>
            <person name="Heiman D."/>
            <person name="Hepburn T."/>
            <person name="Howarth C."/>
            <person name="Jen D."/>
            <person name="Larson L."/>
            <person name="Lewis B."/>
            <person name="Mehta T."/>
            <person name="Park D."/>
            <person name="Pearson M."/>
            <person name="Roberts A."/>
            <person name="Saif S."/>
            <person name="Shenoy N."/>
            <person name="Sisk P."/>
            <person name="Stolte C."/>
            <person name="Sykes S."/>
            <person name="Walk T."/>
            <person name="White J."/>
            <person name="Yandava C."/>
            <person name="Burger G."/>
            <person name="Gray M.W."/>
            <person name="Holland P.W.H."/>
            <person name="King N."/>
            <person name="Lang F.B.F."/>
            <person name="Roger A.J."/>
            <person name="Ruiz-Trillo I."/>
            <person name="Lander E."/>
            <person name="Nusbaum C."/>
        </authorList>
    </citation>
    <scope>NUCLEOTIDE SEQUENCE [LARGE SCALE GENOMIC DNA]</scope>
    <source>
        <strain evidence="3">ATCC 38327</strain>
    </source>
</reference>
<gene>
    <name evidence="2" type="ORF">AMAG_11743</name>
</gene>
<dbReference type="Proteomes" id="UP000054350">
    <property type="component" value="Unassembled WGS sequence"/>
</dbReference>
<reference evidence="2 3" key="1">
    <citation type="submission" date="2009-11" db="EMBL/GenBank/DDBJ databases">
        <title>Annotation of Allomyces macrogynus ATCC 38327.</title>
        <authorList>
            <consortium name="The Broad Institute Genome Sequencing Platform"/>
            <person name="Russ C."/>
            <person name="Cuomo C."/>
            <person name="Burger G."/>
            <person name="Gray M.W."/>
            <person name="Holland P.W.H."/>
            <person name="King N."/>
            <person name="Lang F.B.F."/>
            <person name="Roger A.J."/>
            <person name="Ruiz-Trillo I."/>
            <person name="Young S.K."/>
            <person name="Zeng Q."/>
            <person name="Gargeya S."/>
            <person name="Fitzgerald M."/>
            <person name="Haas B."/>
            <person name="Abouelleil A."/>
            <person name="Alvarado L."/>
            <person name="Arachchi H.M."/>
            <person name="Berlin A."/>
            <person name="Chapman S.B."/>
            <person name="Gearin G."/>
            <person name="Goldberg J."/>
            <person name="Griggs A."/>
            <person name="Gujja S."/>
            <person name="Hansen M."/>
            <person name="Heiman D."/>
            <person name="Howarth C."/>
            <person name="Larimer J."/>
            <person name="Lui A."/>
            <person name="MacDonald P.J.P."/>
            <person name="McCowen C."/>
            <person name="Montmayeur A."/>
            <person name="Murphy C."/>
            <person name="Neiman D."/>
            <person name="Pearson M."/>
            <person name="Priest M."/>
            <person name="Roberts A."/>
            <person name="Saif S."/>
            <person name="Shea T."/>
            <person name="Sisk P."/>
            <person name="Stolte C."/>
            <person name="Sykes S."/>
            <person name="Wortman J."/>
            <person name="Nusbaum C."/>
            <person name="Birren B."/>
        </authorList>
    </citation>
    <scope>NUCLEOTIDE SEQUENCE [LARGE SCALE GENOMIC DNA]</scope>
    <source>
        <strain evidence="2 3">ATCC 38327</strain>
    </source>
</reference>
<feature type="region of interest" description="Disordered" evidence="1">
    <location>
        <begin position="1"/>
        <end position="54"/>
    </location>
</feature>
<dbReference type="VEuPathDB" id="FungiDB:AMAG_11743"/>
<feature type="compositionally biased region" description="Pro residues" evidence="1">
    <location>
        <begin position="16"/>
        <end position="26"/>
    </location>
</feature>
<keyword evidence="3" id="KW-1185">Reference proteome</keyword>
<sequence length="453" mass="48050">MPSTPTNLARAAPNPTTAPKPSPSRSPPVDLTSKDRLRAKQYQRAHEQQRIRAECPLIPVHEPWDALRAAAPILPSSKPARGRLSIADTSDAHSRRASTVPATIAKFGHDTSDDASDDEDDDSGADDNDGSPSRTAPFRDTTFLTGTGHIADTDSDAEAGSDIDHGTLDLDRYFAEYRMPRMPQWDAPLPTDMLASVRLLRQALRGSHVHYWALHDAHYAAQTETSKRRTRVGWKRAYLDATYGESTPGLDASASGAGAGTGGKAAMEARKDGGEGDGSESDDEALLEENPGLRSPVGSEWSAASLAGDVPSSWRHRGGGGGTGQKKKKKGKVGAGAADGMGDVRNLMKKVHYKLQLLEAEMARMGAEETKRKREREAMLGGGSRLYLGSKLNGFSPSVGMSGHLSHGSSVRSMRSGSNLRLSASGHGRAGMGSAQGIAHLALPASRGRAIPP</sequence>
<feature type="compositionally biased region" description="Polar residues" evidence="1">
    <location>
        <begin position="407"/>
        <end position="422"/>
    </location>
</feature>